<reference evidence="2 3" key="1">
    <citation type="submission" date="2016-06" db="EMBL/GenBank/DDBJ databases">
        <title>Evolution of pathogenesis and genome organization in the Tremellales.</title>
        <authorList>
            <person name="Cuomo C."/>
            <person name="Litvintseva A."/>
            <person name="Heitman J."/>
            <person name="Chen Y."/>
            <person name="Sun S."/>
            <person name="Springer D."/>
            <person name="Dromer F."/>
            <person name="Young S."/>
            <person name="Zeng Q."/>
            <person name="Chapman S."/>
            <person name="Gujja S."/>
            <person name="Saif S."/>
            <person name="Birren B."/>
        </authorList>
    </citation>
    <scope>NUCLEOTIDE SEQUENCE [LARGE SCALE GENOMIC DNA]</scope>
    <source>
        <strain evidence="2 3">ATCC 28783</strain>
    </source>
</reference>
<dbReference type="SUPFAM" id="SSF54001">
    <property type="entry name" value="Cysteine proteinases"/>
    <property type="match status" value="1"/>
</dbReference>
<accession>A0A4Q1BMA6</accession>
<dbReference type="VEuPathDB" id="FungiDB:TREMEDRAFT_65034"/>
<keyword evidence="3" id="KW-1185">Reference proteome</keyword>
<feature type="domain" description="OTU" evidence="1">
    <location>
        <begin position="526"/>
        <end position="652"/>
    </location>
</feature>
<protein>
    <recommendedName>
        <fullName evidence="1">OTU domain-containing protein</fullName>
    </recommendedName>
</protein>
<dbReference type="PANTHER" id="PTHR34863:SF1">
    <property type="entry name" value="OTU DOMAIN-CONTAINING PROTEIN"/>
    <property type="match status" value="1"/>
</dbReference>
<evidence type="ECO:0000313" key="2">
    <source>
        <dbReference type="EMBL" id="RXK38958.1"/>
    </source>
</evidence>
<dbReference type="InParanoid" id="A0A4Q1BMA6"/>
<sequence length="658" mass="75420">MGVQGEDFLLDIENYRPDPLDVDKWEISMSPDGYQTEFDSPLAMVQLASHMPNRSFSIDTAGGWMLLASSVHQIWVDQRVKGRFFKALQRRQTVQPGKHKYQASMGRVLLPVSVFVHCLRRAGCRTLRIKAYGQKLQMLDRYITREPAQVDHPQAKWNQWDIGRTFKTAYIWLWAPVQGNVPRAKTYAMVIPASGDFGSVRLDIKYGGHELSVKVYPRLVHVIKSFNSRLEGVVPKTVFGLRSRGKAAQEVINDLSMVDEEQMEGFRIEVTVQAASLADARTIVTATPFLDPRFWINPSSVDPQLEYLKLDAKLLNKKTLLSNANSVYTRAQVAGIFDGANTNTPSRRQIQGLTDVLASFGWNADVRKPTKSADKEAWWLDSEPDKVEMDILTCLLTKYPTDKSRLELIEIFRRRSKCGYVPCQLDPTDGRHRYQLKGRAPLRLRCGFKECHHHIKGGEIVRWITKLATDGMITKDALGIFPNEDRESEEPEPVEYDDERIKLIRPRFHLPQRDELIRLPIHPVLLHTRWTKGDGNCMFTAFAMAFGGINTTHKTVRRAAISWARKNRDFLEPFMEDEDGLDGYLHEMAQLGTWGDHIMLEALCRTYKVAVAVLKKTENGELVWIKVGEFGPETRFIPLYLQEEHYENLVSLEDVYQR</sequence>
<dbReference type="InterPro" id="IPR003323">
    <property type="entry name" value="OTU_dom"/>
</dbReference>
<dbReference type="OrthoDB" id="2564822at2759"/>
<dbReference type="VEuPathDB" id="FungiDB:TREMEDRAFT_30502"/>
<evidence type="ECO:0000313" key="3">
    <source>
        <dbReference type="Proteomes" id="UP000289152"/>
    </source>
</evidence>
<dbReference type="Gene3D" id="3.90.70.80">
    <property type="match status" value="1"/>
</dbReference>
<dbReference type="PANTHER" id="PTHR34863">
    <property type="entry name" value="EXPRESSED PROTEIN"/>
    <property type="match status" value="1"/>
</dbReference>
<dbReference type="Pfam" id="PF02338">
    <property type="entry name" value="OTU"/>
    <property type="match status" value="1"/>
</dbReference>
<dbReference type="InterPro" id="IPR038765">
    <property type="entry name" value="Papain-like_cys_pep_sf"/>
</dbReference>
<organism evidence="2 3">
    <name type="scientific">Tremella mesenterica</name>
    <name type="common">Jelly fungus</name>
    <dbReference type="NCBI Taxonomy" id="5217"/>
    <lineage>
        <taxon>Eukaryota</taxon>
        <taxon>Fungi</taxon>
        <taxon>Dikarya</taxon>
        <taxon>Basidiomycota</taxon>
        <taxon>Agaricomycotina</taxon>
        <taxon>Tremellomycetes</taxon>
        <taxon>Tremellales</taxon>
        <taxon>Tremellaceae</taxon>
        <taxon>Tremella</taxon>
    </lineage>
</organism>
<dbReference type="Proteomes" id="UP000289152">
    <property type="component" value="Unassembled WGS sequence"/>
</dbReference>
<proteinExistence type="predicted"/>
<dbReference type="CDD" id="cd22744">
    <property type="entry name" value="OTU"/>
    <property type="match status" value="1"/>
</dbReference>
<dbReference type="EMBL" id="SDIL01000039">
    <property type="protein sequence ID" value="RXK38958.1"/>
    <property type="molecule type" value="Genomic_DNA"/>
</dbReference>
<comment type="caution">
    <text evidence="2">The sequence shown here is derived from an EMBL/GenBank/DDBJ whole genome shotgun (WGS) entry which is preliminary data.</text>
</comment>
<dbReference type="AlphaFoldDB" id="A0A4Q1BMA6"/>
<evidence type="ECO:0000259" key="1">
    <source>
        <dbReference type="PROSITE" id="PS50802"/>
    </source>
</evidence>
<dbReference type="PROSITE" id="PS50802">
    <property type="entry name" value="OTU"/>
    <property type="match status" value="1"/>
</dbReference>
<dbReference type="STRING" id="5217.A0A4Q1BMA6"/>
<name>A0A4Q1BMA6_TREME</name>
<gene>
    <name evidence="2" type="ORF">M231_03803</name>
</gene>